<evidence type="ECO:0000256" key="16">
    <source>
        <dbReference type="ARBA" id="ARBA00034104"/>
    </source>
</evidence>
<keyword evidence="5" id="KW-0732">Signal</keyword>
<feature type="transmembrane region" description="Helical" evidence="19">
    <location>
        <begin position="436"/>
        <end position="456"/>
    </location>
</feature>
<feature type="domain" description="G-protein coupled receptors family 3 profile" evidence="20">
    <location>
        <begin position="327"/>
        <end position="574"/>
    </location>
</feature>
<keyword evidence="7" id="KW-0770">Synapse</keyword>
<comment type="subcellular location">
    <subcellularLocation>
        <location evidence="1">Cell projection</location>
        <location evidence="1">Neuron projection</location>
    </subcellularLocation>
    <subcellularLocation>
        <location evidence="16">Postsynaptic cell membrane</location>
        <topology evidence="16">Multi-pass membrane protein</topology>
    </subcellularLocation>
</comment>
<reference evidence="21 22" key="1">
    <citation type="submission" date="2023-03" db="EMBL/GenBank/DDBJ databases">
        <title>High-quality genome of Scylla paramamosain provides insights in environmental adaptation.</title>
        <authorList>
            <person name="Zhang L."/>
        </authorList>
    </citation>
    <scope>NUCLEOTIDE SEQUENCE [LARGE SCALE GENOMIC DNA]</scope>
    <source>
        <strain evidence="21">LZ_2023a</strain>
        <tissue evidence="21">Muscle</tissue>
    </source>
</reference>
<keyword evidence="14" id="KW-0628">Postsynaptic cell membrane</keyword>
<protein>
    <recommendedName>
        <fullName evidence="20">G-protein coupled receptors family 3 profile domain-containing protein</fullName>
    </recommendedName>
</protein>
<evidence type="ECO:0000256" key="5">
    <source>
        <dbReference type="ARBA" id="ARBA00022729"/>
    </source>
</evidence>
<feature type="transmembrane region" description="Helical" evidence="19">
    <location>
        <begin position="485"/>
        <end position="503"/>
    </location>
</feature>
<keyword evidence="11" id="KW-0675">Receptor</keyword>
<keyword evidence="4 19" id="KW-0812">Transmembrane</keyword>
<dbReference type="EMBL" id="JARAKH010000025">
    <property type="protein sequence ID" value="KAK8390569.1"/>
    <property type="molecule type" value="Genomic_DNA"/>
</dbReference>
<dbReference type="PROSITE" id="PS51257">
    <property type="entry name" value="PROKAR_LIPOPROTEIN"/>
    <property type="match status" value="1"/>
</dbReference>
<dbReference type="Pfam" id="PF22572">
    <property type="entry name" value="GPR158_179_EC"/>
    <property type="match status" value="1"/>
</dbReference>
<dbReference type="Pfam" id="PF00003">
    <property type="entry name" value="7tm_3"/>
    <property type="match status" value="1"/>
</dbReference>
<evidence type="ECO:0000256" key="9">
    <source>
        <dbReference type="ARBA" id="ARBA00023136"/>
    </source>
</evidence>
<feature type="compositionally biased region" description="Polar residues" evidence="18">
    <location>
        <begin position="661"/>
        <end position="672"/>
    </location>
</feature>
<dbReference type="AlphaFoldDB" id="A0AAW0TSA5"/>
<dbReference type="InterPro" id="IPR054714">
    <property type="entry name" value="GPR158_179_extracellular"/>
</dbReference>
<evidence type="ECO:0000256" key="12">
    <source>
        <dbReference type="ARBA" id="ARBA00023180"/>
    </source>
</evidence>
<dbReference type="InterPro" id="IPR017978">
    <property type="entry name" value="GPCR_3_C"/>
</dbReference>
<evidence type="ECO:0000256" key="14">
    <source>
        <dbReference type="ARBA" id="ARBA00023257"/>
    </source>
</evidence>
<evidence type="ECO:0000313" key="21">
    <source>
        <dbReference type="EMBL" id="KAK8390569.1"/>
    </source>
</evidence>
<evidence type="ECO:0000256" key="2">
    <source>
        <dbReference type="ARBA" id="ARBA00007242"/>
    </source>
</evidence>
<keyword evidence="15" id="KW-0966">Cell projection</keyword>
<organism evidence="21 22">
    <name type="scientific">Scylla paramamosain</name>
    <name type="common">Mud crab</name>
    <dbReference type="NCBI Taxonomy" id="85552"/>
    <lineage>
        <taxon>Eukaryota</taxon>
        <taxon>Metazoa</taxon>
        <taxon>Ecdysozoa</taxon>
        <taxon>Arthropoda</taxon>
        <taxon>Crustacea</taxon>
        <taxon>Multicrustacea</taxon>
        <taxon>Malacostraca</taxon>
        <taxon>Eumalacostraca</taxon>
        <taxon>Eucarida</taxon>
        <taxon>Decapoda</taxon>
        <taxon>Pleocyemata</taxon>
        <taxon>Brachyura</taxon>
        <taxon>Eubrachyura</taxon>
        <taxon>Portunoidea</taxon>
        <taxon>Portunidae</taxon>
        <taxon>Portuninae</taxon>
        <taxon>Scylla</taxon>
    </lineage>
</organism>
<evidence type="ECO:0000256" key="17">
    <source>
        <dbReference type="SAM" id="Coils"/>
    </source>
</evidence>
<comment type="similarity">
    <text evidence="2">Belongs to the G-protein coupled receptor 3 family.</text>
</comment>
<dbReference type="PROSITE" id="PS50259">
    <property type="entry name" value="G_PROTEIN_RECEP_F3_4"/>
    <property type="match status" value="1"/>
</dbReference>
<dbReference type="PANTHER" id="PTHR32546:SF16">
    <property type="entry name" value="G-PROTEIN COUPLED RECEPTOR CG31760-RELATED"/>
    <property type="match status" value="1"/>
</dbReference>
<feature type="coiled-coil region" evidence="17">
    <location>
        <begin position="606"/>
        <end position="633"/>
    </location>
</feature>
<evidence type="ECO:0000256" key="11">
    <source>
        <dbReference type="ARBA" id="ARBA00023170"/>
    </source>
</evidence>
<keyword evidence="6 19" id="KW-1133">Transmembrane helix</keyword>
<evidence type="ECO:0000256" key="18">
    <source>
        <dbReference type="SAM" id="MobiDB-lite"/>
    </source>
</evidence>
<feature type="transmembrane region" description="Helical" evidence="19">
    <location>
        <begin position="325"/>
        <end position="350"/>
    </location>
</feature>
<gene>
    <name evidence="21" type="ORF">O3P69_010333</name>
</gene>
<dbReference type="Proteomes" id="UP001487740">
    <property type="component" value="Unassembled WGS sequence"/>
</dbReference>
<evidence type="ECO:0000256" key="4">
    <source>
        <dbReference type="ARBA" id="ARBA00022692"/>
    </source>
</evidence>
<keyword evidence="9 19" id="KW-0472">Membrane</keyword>
<keyword evidence="12" id="KW-0325">Glycoprotein</keyword>
<evidence type="ECO:0000256" key="1">
    <source>
        <dbReference type="ARBA" id="ARBA00004487"/>
    </source>
</evidence>
<keyword evidence="3" id="KW-1003">Cell membrane</keyword>
<feature type="transmembrane region" description="Helical" evidence="19">
    <location>
        <begin position="515"/>
        <end position="536"/>
    </location>
</feature>
<evidence type="ECO:0000256" key="6">
    <source>
        <dbReference type="ARBA" id="ARBA00022989"/>
    </source>
</evidence>
<evidence type="ECO:0000256" key="19">
    <source>
        <dbReference type="SAM" id="Phobius"/>
    </source>
</evidence>
<evidence type="ECO:0000259" key="20">
    <source>
        <dbReference type="PROSITE" id="PS50259"/>
    </source>
</evidence>
<evidence type="ECO:0000256" key="7">
    <source>
        <dbReference type="ARBA" id="ARBA00023018"/>
    </source>
</evidence>
<feature type="transmembrane region" description="Helical" evidence="19">
    <location>
        <begin position="397"/>
        <end position="415"/>
    </location>
</feature>
<accession>A0AAW0TSA5</accession>
<keyword evidence="8" id="KW-0297">G-protein coupled receptor</keyword>
<evidence type="ECO:0000256" key="15">
    <source>
        <dbReference type="ARBA" id="ARBA00023273"/>
    </source>
</evidence>
<keyword evidence="17" id="KW-0175">Coiled coil</keyword>
<proteinExistence type="inferred from homology"/>
<dbReference type="GO" id="GO:0004930">
    <property type="term" value="F:G protein-coupled receptor activity"/>
    <property type="evidence" value="ECO:0007669"/>
    <property type="project" value="UniProtKB-KW"/>
</dbReference>
<dbReference type="CDD" id="cd15293">
    <property type="entry name" value="7tmC_GPR158-like"/>
    <property type="match status" value="1"/>
</dbReference>
<keyword evidence="10" id="KW-1015">Disulfide bond</keyword>
<dbReference type="GO" id="GO:0045211">
    <property type="term" value="C:postsynaptic membrane"/>
    <property type="evidence" value="ECO:0007669"/>
    <property type="project" value="UniProtKB-SubCell"/>
</dbReference>
<comment type="caution">
    <text evidence="21">The sequence shown here is derived from an EMBL/GenBank/DDBJ whole genome shotgun (WGS) entry which is preliminary data.</text>
</comment>
<feature type="transmembrane region" description="Helical" evidence="19">
    <location>
        <begin position="357"/>
        <end position="377"/>
    </location>
</feature>
<sequence>MLREVSHLSSGSTGTACAAQPFYRIAVDMDRFEVTRQKVDLIVRILRRNANQELLKDLVGSLLESEGGRVREVRLMQRGLPHRSPFITFAGRPSSSPITTTTTTAVNTTSTSMEWVDRQPWFWGQGPYGSPDSFERFQEKRVKGALGRWTFPYFVCEGRRWLVSYTAPLQPLGEATRNRKASDVEVVSVDIDLTSFDINQCDGPEEGEEEEEEEMVMTEEEEEKEEGKTRNPLSFFKNSHKCNKITSECVFQPGQGWVRGAYVCRCKDGYFPQNRTFNGALLEVAWEGKQHRNTSFFDMMYTCHPCPEHCPNCTKEEPCDAPYNWPFRIALLSISLLCIVFTFVLMALVYHYRSVKVFRLASPTFLCICLIGCTIMYFEMAAIFPVLDTYSCVATKWTRHLGFCITFSSLLMKTWRVSLTYRVTSAHKIKLTDKQLLQWLTPILLIMLVYLSAWSLSATPSAEVKAADSGLKYKQCKYDWWDHSLAAGEVLFLMWGVKVCFSVRKAESFFDEAKYISWAVYNIALVNIVMVAFHLIIFPDAGPDVKYLFGFLRTQFSTSTTVLLIFGPKFYRIVQGTGDQYDNRARAKGVTASFSLNGLGVMNDEPADLSQENEELKEEIQKLAAQMEFMKIVHMEMNNRHLKPKPSGYFSDKNPAMAGPTSPSGPRTTDAGQENAPAKLSSPATEVADDRV</sequence>
<evidence type="ECO:0000256" key="10">
    <source>
        <dbReference type="ARBA" id="ARBA00023157"/>
    </source>
</evidence>
<dbReference type="InterPro" id="IPR043458">
    <property type="entry name" value="GPR158/179"/>
</dbReference>
<keyword evidence="22" id="KW-1185">Reference proteome</keyword>
<feature type="transmembrane region" description="Helical" evidence="19">
    <location>
        <begin position="548"/>
        <end position="566"/>
    </location>
</feature>
<name>A0AAW0TSA5_SCYPA</name>
<keyword evidence="13" id="KW-0807">Transducer</keyword>
<evidence type="ECO:0000313" key="22">
    <source>
        <dbReference type="Proteomes" id="UP001487740"/>
    </source>
</evidence>
<dbReference type="GO" id="GO:0043005">
    <property type="term" value="C:neuron projection"/>
    <property type="evidence" value="ECO:0007669"/>
    <property type="project" value="UniProtKB-SubCell"/>
</dbReference>
<feature type="region of interest" description="Disordered" evidence="18">
    <location>
        <begin position="643"/>
        <end position="692"/>
    </location>
</feature>
<evidence type="ECO:0000256" key="3">
    <source>
        <dbReference type="ARBA" id="ARBA00022475"/>
    </source>
</evidence>
<dbReference type="PANTHER" id="PTHR32546">
    <property type="entry name" value="G-PROTEIN COUPLED RECEPTOR 158-RELATED"/>
    <property type="match status" value="1"/>
</dbReference>
<evidence type="ECO:0000256" key="8">
    <source>
        <dbReference type="ARBA" id="ARBA00023040"/>
    </source>
</evidence>
<evidence type="ECO:0000256" key="13">
    <source>
        <dbReference type="ARBA" id="ARBA00023224"/>
    </source>
</evidence>